<keyword evidence="2" id="KW-1185">Reference proteome</keyword>
<gene>
    <name evidence="1" type="ORF">GDO54_016603</name>
</gene>
<dbReference type="EMBL" id="DYDO01000009">
    <property type="protein sequence ID" value="DBA18350.1"/>
    <property type="molecule type" value="Genomic_DNA"/>
</dbReference>
<proteinExistence type="predicted"/>
<dbReference type="Proteomes" id="UP001181693">
    <property type="component" value="Unassembled WGS sequence"/>
</dbReference>
<evidence type="ECO:0000313" key="1">
    <source>
        <dbReference type="EMBL" id="DBA18350.1"/>
    </source>
</evidence>
<name>A0AAV3A0A0_PYXAD</name>
<dbReference type="AlphaFoldDB" id="A0AAV3A0A0"/>
<organism evidence="1 2">
    <name type="scientific">Pyxicephalus adspersus</name>
    <name type="common">African bullfrog</name>
    <dbReference type="NCBI Taxonomy" id="30357"/>
    <lineage>
        <taxon>Eukaryota</taxon>
        <taxon>Metazoa</taxon>
        <taxon>Chordata</taxon>
        <taxon>Craniata</taxon>
        <taxon>Vertebrata</taxon>
        <taxon>Euteleostomi</taxon>
        <taxon>Amphibia</taxon>
        <taxon>Batrachia</taxon>
        <taxon>Anura</taxon>
        <taxon>Neobatrachia</taxon>
        <taxon>Ranoidea</taxon>
        <taxon>Pyxicephalidae</taxon>
        <taxon>Pyxicephalinae</taxon>
        <taxon>Pyxicephalus</taxon>
    </lineage>
</organism>
<reference evidence="1" key="1">
    <citation type="thesis" date="2020" institute="ProQuest LLC" country="789 East Eisenhower Parkway, Ann Arbor, MI, USA">
        <title>Comparative Genomics and Chromosome Evolution.</title>
        <authorList>
            <person name="Mudd A.B."/>
        </authorList>
    </citation>
    <scope>NUCLEOTIDE SEQUENCE</scope>
    <source>
        <strain evidence="1">1538</strain>
        <tissue evidence="1">Blood</tissue>
    </source>
</reference>
<evidence type="ECO:0000313" key="2">
    <source>
        <dbReference type="Proteomes" id="UP001181693"/>
    </source>
</evidence>
<accession>A0AAV3A0A0</accession>
<sequence length="112" mass="12349">MGPKSGNVSEGECRVQVRTAPTHGVNFGCRNEDVAWNKICLVSFYHCAVTLSNQVASYISNRTLLLVMGRGFVNSHLYGRGVSCAWHSPSSAVHLLHSAFLAHRTIFPRFLC</sequence>
<protein>
    <submittedName>
        <fullName evidence="1">Uncharacterized protein</fullName>
    </submittedName>
</protein>
<comment type="caution">
    <text evidence="1">The sequence shown here is derived from an EMBL/GenBank/DDBJ whole genome shotgun (WGS) entry which is preliminary data.</text>
</comment>